<name>A0A6N2MKE1_SALVM</name>
<accession>A0A6N2MKE1</accession>
<dbReference type="PANTHER" id="PTHR11206">
    <property type="entry name" value="MULTIDRUG RESISTANCE PROTEIN"/>
    <property type="match status" value="1"/>
</dbReference>
<dbReference type="GO" id="GO:0042910">
    <property type="term" value="F:xenobiotic transmembrane transporter activity"/>
    <property type="evidence" value="ECO:0007669"/>
    <property type="project" value="InterPro"/>
</dbReference>
<dbReference type="InterPro" id="IPR002528">
    <property type="entry name" value="MATE_fam"/>
</dbReference>
<dbReference type="GO" id="GO:1990961">
    <property type="term" value="P:xenobiotic detoxification by transmembrane export across the plasma membrane"/>
    <property type="evidence" value="ECO:0007669"/>
    <property type="project" value="InterPro"/>
</dbReference>
<dbReference type="EMBL" id="CAADRP010001698">
    <property type="protein sequence ID" value="VFU48529.1"/>
    <property type="molecule type" value="Genomic_DNA"/>
</dbReference>
<proteinExistence type="inferred from homology"/>
<dbReference type="CDD" id="cd13132">
    <property type="entry name" value="MATE_eukaryotic"/>
    <property type="match status" value="1"/>
</dbReference>
<dbReference type="GO" id="GO:0016020">
    <property type="term" value="C:membrane"/>
    <property type="evidence" value="ECO:0007669"/>
    <property type="project" value="UniProtKB-SubCell"/>
</dbReference>
<evidence type="ECO:0000256" key="4">
    <source>
        <dbReference type="ARBA" id="ARBA00022989"/>
    </source>
</evidence>
<feature type="transmembrane region" description="Helical" evidence="6">
    <location>
        <begin position="188"/>
        <end position="211"/>
    </location>
</feature>
<evidence type="ECO:0000256" key="3">
    <source>
        <dbReference type="ARBA" id="ARBA00022692"/>
    </source>
</evidence>
<sequence length="495" mass="54307">MLSNTGFEAAPLLERSDSVEESNERRLGWKKVLFLDVGEARNQILFSLPMILTNVFFYMITLVSVMFAGHLGELELAGATLANSWAMVTGFAFMIGLSGALETLCGQGFGAQMYRMLGIYLQASCIISIIFCISVSVIWFYTEPILLLLQQDAQISMTAALYMKYLIPGLFAYGIMQNILRFLQTQSVVIPPVVFSLVPLCIHIGIAYALVHYTALGYKGAPLAASISLWISALMLAIYVIRAKKFEHTWGGFSLESFHYILHDLKLALPSAAMVCLEYWAFEILVFLAGVMPSSEISVSLIAICVNTEAVAYMLTYGLSAAASTRVSNELGAGNPDRAKNALAVTLKLSVLLALLVVLALTFGHNIWAGFFSSSPTIAKEFSTMAPFLSVSITLDSVQGVRNKPFSADRQGRSGQRLWLQHLAVYANFATFYCIGMPVACVLGFKLKLYVKGLWIGLISGLFCQAVTLLFITIRTSWAKIDLSTTREKENPIVV</sequence>
<feature type="transmembrane region" description="Helical" evidence="6">
    <location>
        <begin position="341"/>
        <end position="364"/>
    </location>
</feature>
<evidence type="ECO:0000256" key="6">
    <source>
        <dbReference type="RuleBase" id="RU004914"/>
    </source>
</evidence>
<dbReference type="Pfam" id="PF01554">
    <property type="entry name" value="MatE"/>
    <property type="match status" value="2"/>
</dbReference>
<feature type="transmembrane region" description="Helical" evidence="6">
    <location>
        <begin position="267"/>
        <end position="291"/>
    </location>
</feature>
<keyword evidence="4 6" id="KW-1133">Transmembrane helix</keyword>
<evidence type="ECO:0000313" key="7">
    <source>
        <dbReference type="EMBL" id="VFU48529.1"/>
    </source>
</evidence>
<comment type="similarity">
    <text evidence="2 6">Belongs to the multi antimicrobial extrusion (MATE) (TC 2.A.66.1) family.</text>
</comment>
<feature type="transmembrane region" description="Helical" evidence="6">
    <location>
        <begin position="84"/>
        <end position="105"/>
    </location>
</feature>
<evidence type="ECO:0000256" key="5">
    <source>
        <dbReference type="ARBA" id="ARBA00023136"/>
    </source>
</evidence>
<feature type="transmembrane region" description="Helical" evidence="6">
    <location>
        <begin position="117"/>
        <end position="141"/>
    </location>
</feature>
<dbReference type="InterPro" id="IPR045069">
    <property type="entry name" value="MATE_euk"/>
</dbReference>
<feature type="transmembrane region" description="Helical" evidence="6">
    <location>
        <begin position="297"/>
        <end position="320"/>
    </location>
</feature>
<organism evidence="7">
    <name type="scientific">Salix viminalis</name>
    <name type="common">Common osier</name>
    <name type="synonym">Basket willow</name>
    <dbReference type="NCBI Taxonomy" id="40686"/>
    <lineage>
        <taxon>Eukaryota</taxon>
        <taxon>Viridiplantae</taxon>
        <taxon>Streptophyta</taxon>
        <taxon>Embryophyta</taxon>
        <taxon>Tracheophyta</taxon>
        <taxon>Spermatophyta</taxon>
        <taxon>Magnoliopsida</taxon>
        <taxon>eudicotyledons</taxon>
        <taxon>Gunneridae</taxon>
        <taxon>Pentapetalae</taxon>
        <taxon>rosids</taxon>
        <taxon>fabids</taxon>
        <taxon>Malpighiales</taxon>
        <taxon>Salicaceae</taxon>
        <taxon>Saliceae</taxon>
        <taxon>Salix</taxon>
    </lineage>
</organism>
<comment type="subcellular location">
    <subcellularLocation>
        <location evidence="1">Membrane</location>
        <topology evidence="1">Multi-pass membrane protein</topology>
    </subcellularLocation>
</comment>
<gene>
    <name evidence="7" type="ORF">SVIM_LOCUS318579</name>
</gene>
<dbReference type="NCBIfam" id="TIGR00797">
    <property type="entry name" value="matE"/>
    <property type="match status" value="1"/>
</dbReference>
<keyword evidence="3 6" id="KW-0812">Transmembrane</keyword>
<dbReference type="AlphaFoldDB" id="A0A6N2MKE1"/>
<feature type="transmembrane region" description="Helical" evidence="6">
    <location>
        <begin position="223"/>
        <end position="241"/>
    </location>
</feature>
<feature type="transmembrane region" description="Helical" evidence="6">
    <location>
        <begin position="153"/>
        <end position="176"/>
    </location>
</feature>
<feature type="transmembrane region" description="Helical" evidence="6">
    <location>
        <begin position="423"/>
        <end position="447"/>
    </location>
</feature>
<dbReference type="GO" id="GO:0015297">
    <property type="term" value="F:antiporter activity"/>
    <property type="evidence" value="ECO:0007669"/>
    <property type="project" value="InterPro"/>
</dbReference>
<reference evidence="7" key="1">
    <citation type="submission" date="2019-03" db="EMBL/GenBank/DDBJ databases">
        <authorList>
            <person name="Mank J."/>
            <person name="Almeida P."/>
        </authorList>
    </citation>
    <scope>NUCLEOTIDE SEQUENCE</scope>
    <source>
        <strain evidence="7">78183</strain>
    </source>
</reference>
<evidence type="ECO:0000256" key="2">
    <source>
        <dbReference type="ARBA" id="ARBA00010199"/>
    </source>
</evidence>
<protein>
    <recommendedName>
        <fullName evidence="6">Protein DETOXIFICATION</fullName>
    </recommendedName>
    <alternativeName>
        <fullName evidence="6">Multidrug and toxic compound extrusion protein</fullName>
    </alternativeName>
</protein>
<feature type="transmembrane region" description="Helical" evidence="6">
    <location>
        <begin position="453"/>
        <end position="474"/>
    </location>
</feature>
<evidence type="ECO:0000256" key="1">
    <source>
        <dbReference type="ARBA" id="ARBA00004141"/>
    </source>
</evidence>
<feature type="transmembrane region" description="Helical" evidence="6">
    <location>
        <begin position="51"/>
        <end position="72"/>
    </location>
</feature>
<keyword evidence="5 6" id="KW-0472">Membrane</keyword>